<comment type="cofactor">
    <cofactor evidence="2 9">
        <name>Mg(2+)</name>
        <dbReference type="ChEBI" id="CHEBI:18420"/>
    </cofactor>
</comment>
<dbReference type="OrthoDB" id="5292471at2"/>
<protein>
    <recommendedName>
        <fullName evidence="5">GDP-mannose pyrophosphatase</fullName>
    </recommendedName>
    <alternativeName>
        <fullName evidence="7">GDP-mannose hydrolase</fullName>
    </alternativeName>
    <alternativeName>
        <fullName evidence="8">GDPMK</fullName>
    </alternativeName>
</protein>
<evidence type="ECO:0000313" key="13">
    <source>
        <dbReference type="Proteomes" id="UP000199470"/>
    </source>
</evidence>
<feature type="binding site" evidence="9">
    <location>
        <position position="104"/>
    </location>
    <ligand>
        <name>Mg(2+)</name>
        <dbReference type="ChEBI" id="CHEBI:18420"/>
        <label>2</label>
    </ligand>
</feature>
<gene>
    <name evidence="12" type="ORF">SAMN02982985_02790</name>
</gene>
<evidence type="ECO:0000256" key="4">
    <source>
        <dbReference type="ARBA" id="ARBA00011738"/>
    </source>
</evidence>
<evidence type="ECO:0000256" key="5">
    <source>
        <dbReference type="ARBA" id="ARBA00016377"/>
    </source>
</evidence>
<feature type="binding site" evidence="9">
    <location>
        <position position="108"/>
    </location>
    <ligand>
        <name>Mg(2+)</name>
        <dbReference type="ChEBI" id="CHEBI:18420"/>
        <label>1</label>
    </ligand>
</feature>
<dbReference type="InterPro" id="IPR015797">
    <property type="entry name" value="NUDIX_hydrolase-like_dom_sf"/>
</dbReference>
<dbReference type="NCBIfam" id="TIGR00052">
    <property type="entry name" value="nudix-type nucleoside diphosphatase, YffH/AdpP family"/>
    <property type="match status" value="1"/>
</dbReference>
<keyword evidence="13" id="KW-1185">Reference proteome</keyword>
<dbReference type="Gene3D" id="3.90.79.10">
    <property type="entry name" value="Nucleoside Triphosphate Pyrophosphohydrolase"/>
    <property type="match status" value="1"/>
</dbReference>
<comment type="subunit">
    <text evidence="4">Homodimer.</text>
</comment>
<dbReference type="PANTHER" id="PTHR11839:SF18">
    <property type="entry name" value="NUDIX HYDROLASE DOMAIN-CONTAINING PROTEIN"/>
    <property type="match status" value="1"/>
</dbReference>
<feature type="binding site" evidence="9">
    <location>
        <position position="157"/>
    </location>
    <ligand>
        <name>Mg(2+)</name>
        <dbReference type="ChEBI" id="CHEBI:18420"/>
        <label>1</label>
    </ligand>
</feature>
<dbReference type="GO" id="GO:0016818">
    <property type="term" value="F:hydrolase activity, acting on acid anhydrides, in phosphorus-containing anhydrides"/>
    <property type="evidence" value="ECO:0007669"/>
    <property type="project" value="InterPro"/>
</dbReference>
<dbReference type="GO" id="GO:0019693">
    <property type="term" value="P:ribose phosphate metabolic process"/>
    <property type="evidence" value="ECO:0007669"/>
    <property type="project" value="TreeGrafter"/>
</dbReference>
<dbReference type="InterPro" id="IPR004385">
    <property type="entry name" value="NDP_pyrophosphatase"/>
</dbReference>
<evidence type="ECO:0000256" key="1">
    <source>
        <dbReference type="ARBA" id="ARBA00000847"/>
    </source>
</evidence>
<accession>A0A1I4N5Z2</accession>
<dbReference type="GO" id="GO:0005829">
    <property type="term" value="C:cytosol"/>
    <property type="evidence" value="ECO:0007669"/>
    <property type="project" value="TreeGrafter"/>
</dbReference>
<dbReference type="EMBL" id="FOTW01000012">
    <property type="protein sequence ID" value="SFM10929.1"/>
    <property type="molecule type" value="Genomic_DNA"/>
</dbReference>
<dbReference type="GO" id="GO:0046872">
    <property type="term" value="F:metal ion binding"/>
    <property type="evidence" value="ECO:0007669"/>
    <property type="project" value="UniProtKB-KW"/>
</dbReference>
<dbReference type="STRING" id="758825.SAMN02982985_02790"/>
<sequence>MPVEHVSEHVRIHQVETLSDDWYVLRKTTFDYRRRDGRWQTLSRETYDRGHGATILLYNLARRSVILIRQFRFPCYGAQHDGFLIETPAGLLDQASAEQRIQAEVEEETGYRVGAVRKVFEAFMSPGSVTERLHFFVAEYDPAARVGNGGGIAEEGEDIEVLELPIERAMAMLASGEIADGKTIILLQYAERALFAAKAAPAARAGAVAGQERGLMPPAGKKINSQE</sequence>
<feature type="short sequence motif" description="Nudix box" evidence="10">
    <location>
        <begin position="90"/>
        <end position="111"/>
    </location>
</feature>
<evidence type="ECO:0000256" key="8">
    <source>
        <dbReference type="ARBA" id="ARBA00032272"/>
    </source>
</evidence>
<feature type="binding site" evidence="9">
    <location>
        <position position="89"/>
    </location>
    <ligand>
        <name>Mg(2+)</name>
        <dbReference type="ChEBI" id="CHEBI:18420"/>
        <label>1</label>
    </ligand>
</feature>
<dbReference type="GO" id="GO:0006753">
    <property type="term" value="P:nucleoside phosphate metabolic process"/>
    <property type="evidence" value="ECO:0007669"/>
    <property type="project" value="TreeGrafter"/>
</dbReference>
<proteinExistence type="inferred from homology"/>
<dbReference type="InterPro" id="IPR000086">
    <property type="entry name" value="NUDIX_hydrolase_dom"/>
</dbReference>
<evidence type="ECO:0000256" key="10">
    <source>
        <dbReference type="PIRSR" id="PIRSR604385-3"/>
    </source>
</evidence>
<keyword evidence="6" id="KW-0378">Hydrolase</keyword>
<evidence type="ECO:0000313" key="12">
    <source>
        <dbReference type="EMBL" id="SFM10929.1"/>
    </source>
</evidence>
<evidence type="ECO:0000256" key="9">
    <source>
        <dbReference type="PIRSR" id="PIRSR604385-2"/>
    </source>
</evidence>
<organism evidence="12 13">
    <name type="scientific">Rugamonas rubra</name>
    <dbReference type="NCBI Taxonomy" id="758825"/>
    <lineage>
        <taxon>Bacteria</taxon>
        <taxon>Pseudomonadati</taxon>
        <taxon>Pseudomonadota</taxon>
        <taxon>Betaproteobacteria</taxon>
        <taxon>Burkholderiales</taxon>
        <taxon>Oxalobacteraceae</taxon>
        <taxon>Telluria group</taxon>
        <taxon>Rugamonas</taxon>
    </lineage>
</organism>
<dbReference type="AlphaFoldDB" id="A0A1I4N5Z2"/>
<comment type="similarity">
    <text evidence="3">Belongs to the Nudix hydrolase family. NudK subfamily.</text>
</comment>
<comment type="catalytic activity">
    <reaction evidence="1">
        <text>GDP-alpha-D-mannose + H2O = alpha-D-mannose 1-phosphate + GMP + 2 H(+)</text>
        <dbReference type="Rhea" id="RHEA:27978"/>
        <dbReference type="ChEBI" id="CHEBI:15377"/>
        <dbReference type="ChEBI" id="CHEBI:15378"/>
        <dbReference type="ChEBI" id="CHEBI:57527"/>
        <dbReference type="ChEBI" id="CHEBI:58115"/>
        <dbReference type="ChEBI" id="CHEBI:58409"/>
    </reaction>
</comment>
<evidence type="ECO:0000256" key="2">
    <source>
        <dbReference type="ARBA" id="ARBA00001946"/>
    </source>
</evidence>
<dbReference type="PANTHER" id="PTHR11839">
    <property type="entry name" value="UDP/ADP-SUGAR PYROPHOSPHATASE"/>
    <property type="match status" value="1"/>
</dbReference>
<dbReference type="SUPFAM" id="SSF55811">
    <property type="entry name" value="Nudix"/>
    <property type="match status" value="1"/>
</dbReference>
<feature type="domain" description="Nudix hydrolase" evidence="11">
    <location>
        <begin position="48"/>
        <end position="186"/>
    </location>
</feature>
<name>A0A1I4N5Z2_9BURK</name>
<evidence type="ECO:0000256" key="7">
    <source>
        <dbReference type="ARBA" id="ARBA00032162"/>
    </source>
</evidence>
<keyword evidence="9" id="KW-0460">Magnesium</keyword>
<keyword evidence="9" id="KW-0479">Metal-binding</keyword>
<dbReference type="RefSeq" id="WP_093388294.1">
    <property type="nucleotide sequence ID" value="NZ_FOTW01000012.1"/>
</dbReference>
<dbReference type="Pfam" id="PF00293">
    <property type="entry name" value="NUDIX"/>
    <property type="match status" value="1"/>
</dbReference>
<dbReference type="PROSITE" id="PS51462">
    <property type="entry name" value="NUDIX"/>
    <property type="match status" value="1"/>
</dbReference>
<dbReference type="CDD" id="cd24157">
    <property type="entry name" value="NUDIX_GDPMK"/>
    <property type="match status" value="1"/>
</dbReference>
<evidence type="ECO:0000256" key="6">
    <source>
        <dbReference type="ARBA" id="ARBA00022801"/>
    </source>
</evidence>
<evidence type="ECO:0000259" key="11">
    <source>
        <dbReference type="PROSITE" id="PS51462"/>
    </source>
</evidence>
<reference evidence="12 13" key="1">
    <citation type="submission" date="2016-10" db="EMBL/GenBank/DDBJ databases">
        <authorList>
            <person name="de Groot N.N."/>
        </authorList>
    </citation>
    <scope>NUCLEOTIDE SEQUENCE [LARGE SCALE GENOMIC DNA]</scope>
    <source>
        <strain evidence="12 13">ATCC 43154</strain>
    </source>
</reference>
<dbReference type="Proteomes" id="UP000199470">
    <property type="component" value="Unassembled WGS sequence"/>
</dbReference>
<evidence type="ECO:0000256" key="3">
    <source>
        <dbReference type="ARBA" id="ARBA00007275"/>
    </source>
</evidence>